<evidence type="ECO:0000313" key="15">
    <source>
        <dbReference type="EMBL" id="TMO72254.1"/>
    </source>
</evidence>
<evidence type="ECO:0000256" key="2">
    <source>
        <dbReference type="ARBA" id="ARBA00009696"/>
    </source>
</evidence>
<keyword evidence="10 13" id="KW-0143">Chaperone</keyword>
<dbReference type="Pfam" id="PF03550">
    <property type="entry name" value="LolB"/>
    <property type="match status" value="1"/>
</dbReference>
<evidence type="ECO:0000313" key="14">
    <source>
        <dbReference type="EMBL" id="TMO68120.1"/>
    </source>
</evidence>
<dbReference type="GO" id="GO:0009279">
    <property type="term" value="C:cell outer membrane"/>
    <property type="evidence" value="ECO:0007669"/>
    <property type="project" value="UniProtKB-SubCell"/>
</dbReference>
<evidence type="ECO:0000256" key="7">
    <source>
        <dbReference type="ARBA" id="ARBA00022927"/>
    </source>
</evidence>
<dbReference type="AlphaFoldDB" id="A0A5S3V9P7"/>
<evidence type="ECO:0000256" key="9">
    <source>
        <dbReference type="ARBA" id="ARBA00023139"/>
    </source>
</evidence>
<evidence type="ECO:0000256" key="8">
    <source>
        <dbReference type="ARBA" id="ARBA00023136"/>
    </source>
</evidence>
<organism evidence="14 17">
    <name type="scientific">Pseudoalteromonas aurantia</name>
    <dbReference type="NCBI Taxonomy" id="43654"/>
    <lineage>
        <taxon>Bacteria</taxon>
        <taxon>Pseudomonadati</taxon>
        <taxon>Pseudomonadota</taxon>
        <taxon>Gammaproteobacteria</taxon>
        <taxon>Alteromonadales</taxon>
        <taxon>Pseudoalteromonadaceae</taxon>
        <taxon>Pseudoalteromonas</taxon>
    </lineage>
</organism>
<dbReference type="HAMAP" id="MF_00233">
    <property type="entry name" value="LolB"/>
    <property type="match status" value="1"/>
</dbReference>
<dbReference type="Proteomes" id="UP000307217">
    <property type="component" value="Unassembled WGS sequence"/>
</dbReference>
<dbReference type="Proteomes" id="UP000307164">
    <property type="component" value="Unassembled WGS sequence"/>
</dbReference>
<reference evidence="16 17" key="2">
    <citation type="submission" date="2019-06" db="EMBL/GenBank/DDBJ databases">
        <title>Co-occurence of chitin degradation, pigmentation and bioactivity in marine Pseudoalteromonas.</title>
        <authorList>
            <person name="Sonnenschein E.C."/>
            <person name="Bech P.K."/>
        </authorList>
    </citation>
    <scope>NUCLEOTIDE SEQUENCE [LARGE SCALE GENOMIC DNA]</scope>
    <source>
        <strain evidence="17">S3790</strain>
        <strain evidence="15 16">S3895</strain>
    </source>
</reference>
<comment type="subunit">
    <text evidence="3 13">Monomer.</text>
</comment>
<dbReference type="EMBL" id="PNBW01000082">
    <property type="protein sequence ID" value="TMO72254.1"/>
    <property type="molecule type" value="Genomic_DNA"/>
</dbReference>
<keyword evidence="5 13" id="KW-0813">Transport</keyword>
<dbReference type="NCBIfam" id="TIGR00548">
    <property type="entry name" value="lolB"/>
    <property type="match status" value="1"/>
</dbReference>
<dbReference type="GO" id="GO:0015031">
    <property type="term" value="P:protein transport"/>
    <property type="evidence" value="ECO:0007669"/>
    <property type="project" value="UniProtKB-KW"/>
</dbReference>
<keyword evidence="6" id="KW-0732">Signal</keyword>
<reference evidence="14 17" key="1">
    <citation type="submission" date="2018-01" db="EMBL/GenBank/DDBJ databases">
        <authorList>
            <person name="Paulsen S."/>
            <person name="Gram L.K."/>
        </authorList>
    </citation>
    <scope>NUCLEOTIDE SEQUENCE [LARGE SCALE GENOMIC DNA]</scope>
    <source>
        <strain evidence="14 17">S3790</strain>
        <strain evidence="15">S3895</strain>
    </source>
</reference>
<evidence type="ECO:0000256" key="10">
    <source>
        <dbReference type="ARBA" id="ARBA00023186"/>
    </source>
</evidence>
<comment type="caution">
    <text evidence="14">The sequence shown here is derived from an EMBL/GenBank/DDBJ whole genome shotgun (WGS) entry which is preliminary data.</text>
</comment>
<keyword evidence="9" id="KW-0564">Palmitate</keyword>
<evidence type="ECO:0000313" key="17">
    <source>
        <dbReference type="Proteomes" id="UP000307217"/>
    </source>
</evidence>
<dbReference type="InterPro" id="IPR004565">
    <property type="entry name" value="OM_lipoprot_LolB"/>
</dbReference>
<keyword evidence="11 13" id="KW-0998">Cell outer membrane</keyword>
<evidence type="ECO:0000256" key="11">
    <source>
        <dbReference type="ARBA" id="ARBA00023237"/>
    </source>
</evidence>
<dbReference type="Gene3D" id="2.50.20.10">
    <property type="entry name" value="Lipoprotein localisation LolA/LolB/LppX"/>
    <property type="match status" value="1"/>
</dbReference>
<evidence type="ECO:0000256" key="13">
    <source>
        <dbReference type="HAMAP-Rule" id="MF_00233"/>
    </source>
</evidence>
<dbReference type="OrthoDB" id="9797618at2"/>
<evidence type="ECO:0000256" key="12">
    <source>
        <dbReference type="ARBA" id="ARBA00023288"/>
    </source>
</evidence>
<evidence type="ECO:0000256" key="6">
    <source>
        <dbReference type="ARBA" id="ARBA00022729"/>
    </source>
</evidence>
<dbReference type="RefSeq" id="WP_138591921.1">
    <property type="nucleotide sequence ID" value="NZ_PNBX01000044.1"/>
</dbReference>
<dbReference type="GO" id="GO:0044874">
    <property type="term" value="P:lipoprotein localization to outer membrane"/>
    <property type="evidence" value="ECO:0007669"/>
    <property type="project" value="UniProtKB-UniRule"/>
</dbReference>
<dbReference type="CDD" id="cd16326">
    <property type="entry name" value="LolB"/>
    <property type="match status" value="1"/>
</dbReference>
<dbReference type="InterPro" id="IPR029046">
    <property type="entry name" value="LolA/LolB/LppX"/>
</dbReference>
<gene>
    <name evidence="13 14" type="primary">lolB</name>
    <name evidence="14" type="ORF">CWC19_11025</name>
    <name evidence="15" type="ORF">CWC20_15640</name>
</gene>
<comment type="similarity">
    <text evidence="2 13">Belongs to the LolB family.</text>
</comment>
<comment type="function">
    <text evidence="13">Plays a critical role in the incorporation of lipoproteins in the outer membrane after they are released by the LolA protein.</text>
</comment>
<name>A0A5S3V9P7_9GAMM</name>
<keyword evidence="7 13" id="KW-0653">Protein transport</keyword>
<keyword evidence="12 14" id="KW-0449">Lipoprotein</keyword>
<dbReference type="SUPFAM" id="SSF89392">
    <property type="entry name" value="Prokaryotic lipoproteins and lipoprotein localization factors"/>
    <property type="match status" value="1"/>
</dbReference>
<evidence type="ECO:0000256" key="1">
    <source>
        <dbReference type="ARBA" id="ARBA00004459"/>
    </source>
</evidence>
<protein>
    <recommendedName>
        <fullName evidence="4 13">Outer-membrane lipoprotein LolB</fullName>
    </recommendedName>
</protein>
<sequence length="221" mass="25749">MPVLPEPSFKVGDFTKNQSNMESKELHLTQFHLILLMFYLFISGCAQKISPVSSENPQWKTQLQGQTAWHARGKLAFISPQERQSANFNWQLSNNKQHLILTSFIGTRLLELTEHQNHSELIYDGTTYKDDNSSALIKRLSGFTLPMGQAPNWLTATVKNDSNEYDAQHRLTATKWVDPQGQVWRAKYQKYKLYDQMWLPTRMVLTQKDLTVKLQLNEWQF</sequence>
<comment type="subcellular location">
    <subcellularLocation>
        <location evidence="1">Cell outer membrane</location>
        <topology evidence="1">Lipid-anchor</topology>
    </subcellularLocation>
</comment>
<keyword evidence="16" id="KW-1185">Reference proteome</keyword>
<dbReference type="EMBL" id="PNBX01000044">
    <property type="protein sequence ID" value="TMO68120.1"/>
    <property type="molecule type" value="Genomic_DNA"/>
</dbReference>
<evidence type="ECO:0000313" key="16">
    <source>
        <dbReference type="Proteomes" id="UP000307164"/>
    </source>
</evidence>
<evidence type="ECO:0000256" key="5">
    <source>
        <dbReference type="ARBA" id="ARBA00022448"/>
    </source>
</evidence>
<evidence type="ECO:0000256" key="4">
    <source>
        <dbReference type="ARBA" id="ARBA00016202"/>
    </source>
</evidence>
<keyword evidence="8 13" id="KW-0472">Membrane</keyword>
<reference evidence="14" key="3">
    <citation type="submission" date="2019-09" db="EMBL/GenBank/DDBJ databases">
        <title>Co-occurence of chitin degradation, pigmentation and bioactivity in marine Pseudoalteromonas.</title>
        <authorList>
            <person name="Sonnenschein E.C."/>
            <person name="Bech P.K."/>
        </authorList>
    </citation>
    <scope>NUCLEOTIDE SEQUENCE</scope>
    <source>
        <strain evidence="14">S3790</strain>
    </source>
</reference>
<accession>A0A5S3V9P7</accession>
<evidence type="ECO:0000256" key="3">
    <source>
        <dbReference type="ARBA" id="ARBA00011245"/>
    </source>
</evidence>
<proteinExistence type="inferred from homology"/>